<keyword evidence="5" id="KW-0472">Membrane</keyword>
<dbReference type="PROSITE" id="PS51778">
    <property type="entry name" value="VAST"/>
    <property type="match status" value="1"/>
</dbReference>
<evidence type="ECO:0000259" key="7">
    <source>
        <dbReference type="PROSITE" id="PS51778"/>
    </source>
</evidence>
<evidence type="ECO:0000256" key="6">
    <source>
        <dbReference type="SAM" id="MobiDB-lite"/>
    </source>
</evidence>
<dbReference type="InterPro" id="IPR031968">
    <property type="entry name" value="VASt"/>
</dbReference>
<dbReference type="PANTHER" id="PTHR23319">
    <property type="entry name" value="GRAM DOMAIN CONTAINING 1B, ISOFORM E"/>
    <property type="match status" value="1"/>
</dbReference>
<feature type="compositionally biased region" description="Polar residues" evidence="6">
    <location>
        <begin position="179"/>
        <end position="188"/>
    </location>
</feature>
<evidence type="ECO:0000256" key="5">
    <source>
        <dbReference type="ARBA" id="ARBA00023136"/>
    </source>
</evidence>
<feature type="compositionally biased region" description="Acidic residues" evidence="6">
    <location>
        <begin position="548"/>
        <end position="590"/>
    </location>
</feature>
<dbReference type="Gene3D" id="2.30.29.30">
    <property type="entry name" value="Pleckstrin-homology domain (PH domain)/Phosphotyrosine-binding domain (PTB)"/>
    <property type="match status" value="1"/>
</dbReference>
<sequence>MNEEEDLGDLGNNLEKPPKIYSSPINKDGLSSESIDLLANNESLIVNDTKPIEIKQSSGQSSSNQDEGSDSSTSNIPFNGINTASSISLGNSMLKGQPANPATTLAKGESSSGTESSSPLERKGHKRAQASFNDNLKEIGKSLAGNDLKKKSSIAALRDVQSRNDAAENTNADDAEFTGQESSPNRNSGFFTSVWSTATNSLRTPKAPQYDEEDLGLNVRKVRNEEDEPTTTNDNSPKIISYRKRSRKISTSSTSNVPPPEPIETSNLNAIPSSNSTEESEMVNADIDDQLANKSPSFNAKLYSEETAYETKYHYAIEARNNDFHILFKSVLPDERLIDDFSCALSREILLQGRLYVSDRNLCFNSNILGWVTNLIISFSDITSFEKTSTAGLFPNGIAITTRTAKHNLATFLSRDSTYEFLNTIWLNYIQLHPADAPVDSKPHNDLIEEGPEFNPEEEQEITTKELANTNSGQVSRSSSQASSKSNDSFLDFRKNVGIITNNDLFLRSIHNNDNHMKNYKGLENNLAEEPLAGSDQQSLEDQVLSIDGDEDTGENQVEDEEECEDDDEDDDEEYEDEDEQDNDEGDDNEVSTGKVQKDQVSSQKEISSETGTSTQTTHKETGFLMDPATNDEIVLIEQEVIDATLPQVFDLLFGEDNSFQLKYIEASDGSKITPIVPHKHLSADEVTDANFKPHVRNDKLQRYYSYTKALNYAIGPKSTTCKIIETIEEKDFDKGFNIVLKTLTPEVPSGSAFTVDTRYLAAWGPNNKTKIKISYRMIWTGSSWVKGIIEKSTKSGQVDASAELIKLIKQEVSGFVEKNSGTVSLKLGGAAEAATGEAMETKEKAAGLENERKPETTVAYEISEEIEEIEKTLWDILQTNWVLVVVFSALGAMLFFQLRMYQMLQENNRIQTEQLRILGEMGGRNSIFSEVGQKGRRDILNRMRIEKETASNVWKWLDDKTHKDDVIKDKEGSTEEADSTANSFKEPKIDENNTIELRKELDTIFKKLFEDVSVNSESSRKYYAEKISEKLSSFLDDRDEKSEDKGNNKDYFFSMHDHGPVEIMEALSQIL</sequence>
<evidence type="ECO:0000256" key="1">
    <source>
        <dbReference type="ARBA" id="ARBA00004167"/>
    </source>
</evidence>
<dbReference type="EMBL" id="BTFZ01000006">
    <property type="protein sequence ID" value="GMM35347.1"/>
    <property type="molecule type" value="Genomic_DNA"/>
</dbReference>
<evidence type="ECO:0000256" key="3">
    <source>
        <dbReference type="ARBA" id="ARBA00022692"/>
    </source>
</evidence>
<dbReference type="GO" id="GO:0120015">
    <property type="term" value="F:sterol transfer activity"/>
    <property type="evidence" value="ECO:0007669"/>
    <property type="project" value="TreeGrafter"/>
</dbReference>
<organism evidence="8 9">
    <name type="scientific">Saccharomycopsis crataegensis</name>
    <dbReference type="NCBI Taxonomy" id="43959"/>
    <lineage>
        <taxon>Eukaryota</taxon>
        <taxon>Fungi</taxon>
        <taxon>Dikarya</taxon>
        <taxon>Ascomycota</taxon>
        <taxon>Saccharomycotina</taxon>
        <taxon>Saccharomycetes</taxon>
        <taxon>Saccharomycopsidaceae</taxon>
        <taxon>Saccharomycopsis</taxon>
    </lineage>
</organism>
<feature type="domain" description="VASt" evidence="7">
    <location>
        <begin position="632"/>
        <end position="817"/>
    </location>
</feature>
<feature type="region of interest" description="Disordered" evidence="6">
    <location>
        <begin position="968"/>
        <end position="988"/>
    </location>
</feature>
<dbReference type="PANTHER" id="PTHR23319:SF4">
    <property type="entry name" value="GRAM DOMAIN CONTAINING 1B, ISOFORM E"/>
    <property type="match status" value="1"/>
</dbReference>
<comment type="subcellular location">
    <subcellularLocation>
        <location evidence="1">Membrane</location>
        <topology evidence="1">Single-pass membrane protein</topology>
    </subcellularLocation>
</comment>
<dbReference type="CDD" id="cd13220">
    <property type="entry name" value="PH-GRAM_GRAMDC"/>
    <property type="match status" value="1"/>
</dbReference>
<feature type="compositionally biased region" description="Low complexity" evidence="6">
    <location>
        <begin position="472"/>
        <end position="488"/>
    </location>
</feature>
<proteinExistence type="inferred from homology"/>
<gene>
    <name evidence="8" type="ORF">DASC09_026720</name>
</gene>
<dbReference type="GeneID" id="90073326"/>
<comment type="similarity">
    <text evidence="2">Belongs to the YSP2 family.</text>
</comment>
<dbReference type="InterPro" id="IPR011993">
    <property type="entry name" value="PH-like_dom_sf"/>
</dbReference>
<feature type="region of interest" description="Disordered" evidence="6">
    <location>
        <begin position="46"/>
        <end position="134"/>
    </location>
</feature>
<keyword evidence="3" id="KW-0812">Transmembrane</keyword>
<dbReference type="GO" id="GO:0032541">
    <property type="term" value="C:cortical endoplasmic reticulum"/>
    <property type="evidence" value="ECO:0007669"/>
    <property type="project" value="TreeGrafter"/>
</dbReference>
<comment type="caution">
    <text evidence="8">The sequence shown here is derived from an EMBL/GenBank/DDBJ whole genome shotgun (WGS) entry which is preliminary data.</text>
</comment>
<dbReference type="RefSeq" id="XP_064852347.1">
    <property type="nucleotide sequence ID" value="XM_064996275.1"/>
</dbReference>
<protein>
    <submittedName>
        <fullName evidence="8">Lam5 protein</fullName>
    </submittedName>
</protein>
<feature type="region of interest" description="Disordered" evidence="6">
    <location>
        <begin position="220"/>
        <end position="279"/>
    </location>
</feature>
<dbReference type="SMART" id="SM00568">
    <property type="entry name" value="GRAM"/>
    <property type="match status" value="1"/>
</dbReference>
<dbReference type="Proteomes" id="UP001360560">
    <property type="component" value="Unassembled WGS sequence"/>
</dbReference>
<feature type="region of interest" description="Disordered" evidence="6">
    <location>
        <begin position="548"/>
        <end position="625"/>
    </location>
</feature>
<feature type="region of interest" description="Disordered" evidence="6">
    <location>
        <begin position="440"/>
        <end position="488"/>
    </location>
</feature>
<feature type="compositionally biased region" description="Polar residues" evidence="6">
    <location>
        <begin position="264"/>
        <end position="277"/>
    </location>
</feature>
<evidence type="ECO:0000256" key="4">
    <source>
        <dbReference type="ARBA" id="ARBA00022989"/>
    </source>
</evidence>
<evidence type="ECO:0000313" key="9">
    <source>
        <dbReference type="Proteomes" id="UP001360560"/>
    </source>
</evidence>
<dbReference type="GO" id="GO:0005886">
    <property type="term" value="C:plasma membrane"/>
    <property type="evidence" value="ECO:0007669"/>
    <property type="project" value="TreeGrafter"/>
</dbReference>
<feature type="compositionally biased region" description="Low complexity" evidence="6">
    <location>
        <begin position="56"/>
        <end position="74"/>
    </location>
</feature>
<dbReference type="Pfam" id="PF02893">
    <property type="entry name" value="GRAM"/>
    <property type="match status" value="1"/>
</dbReference>
<feature type="compositionally biased region" description="Acidic residues" evidence="6">
    <location>
        <begin position="448"/>
        <end position="461"/>
    </location>
</feature>
<dbReference type="GO" id="GO:0005789">
    <property type="term" value="C:endoplasmic reticulum membrane"/>
    <property type="evidence" value="ECO:0007669"/>
    <property type="project" value="TreeGrafter"/>
</dbReference>
<dbReference type="GO" id="GO:0005739">
    <property type="term" value="C:mitochondrion"/>
    <property type="evidence" value="ECO:0007669"/>
    <property type="project" value="TreeGrafter"/>
</dbReference>
<accession>A0AAV5QLC3</accession>
<evidence type="ECO:0000256" key="2">
    <source>
        <dbReference type="ARBA" id="ARBA00006582"/>
    </source>
</evidence>
<name>A0AAV5QLC3_9ASCO</name>
<dbReference type="Pfam" id="PF16016">
    <property type="entry name" value="VASt"/>
    <property type="match status" value="1"/>
</dbReference>
<keyword evidence="9" id="KW-1185">Reference proteome</keyword>
<evidence type="ECO:0000313" key="8">
    <source>
        <dbReference type="EMBL" id="GMM35347.1"/>
    </source>
</evidence>
<dbReference type="GO" id="GO:0140268">
    <property type="term" value="C:endoplasmic reticulum-plasma membrane contact site"/>
    <property type="evidence" value="ECO:0007669"/>
    <property type="project" value="TreeGrafter"/>
</dbReference>
<feature type="region of interest" description="Disordered" evidence="6">
    <location>
        <begin position="1"/>
        <end position="31"/>
    </location>
</feature>
<feature type="compositionally biased region" description="Polar residues" evidence="6">
    <location>
        <begin position="75"/>
        <end position="91"/>
    </location>
</feature>
<feature type="compositionally biased region" description="Polar residues" evidence="6">
    <location>
        <begin position="591"/>
        <end position="617"/>
    </location>
</feature>
<feature type="region of interest" description="Disordered" evidence="6">
    <location>
        <begin position="159"/>
        <end position="188"/>
    </location>
</feature>
<dbReference type="GO" id="GO:0032934">
    <property type="term" value="F:sterol binding"/>
    <property type="evidence" value="ECO:0007669"/>
    <property type="project" value="TreeGrafter"/>
</dbReference>
<dbReference type="InterPro" id="IPR004182">
    <property type="entry name" value="GRAM"/>
</dbReference>
<dbReference type="AlphaFoldDB" id="A0AAV5QLC3"/>
<feature type="compositionally biased region" description="Low complexity" evidence="6">
    <location>
        <begin position="108"/>
        <end position="118"/>
    </location>
</feature>
<dbReference type="GO" id="GO:0032366">
    <property type="term" value="P:intracellular sterol transport"/>
    <property type="evidence" value="ECO:0007669"/>
    <property type="project" value="TreeGrafter"/>
</dbReference>
<reference evidence="8 9" key="1">
    <citation type="journal article" date="2023" name="Elife">
        <title>Identification of key yeast species and microbe-microbe interactions impacting larval growth of Drosophila in the wild.</title>
        <authorList>
            <person name="Mure A."/>
            <person name="Sugiura Y."/>
            <person name="Maeda R."/>
            <person name="Honda K."/>
            <person name="Sakurai N."/>
            <person name="Takahashi Y."/>
            <person name="Watada M."/>
            <person name="Katoh T."/>
            <person name="Gotoh A."/>
            <person name="Gotoh Y."/>
            <person name="Taniguchi I."/>
            <person name="Nakamura K."/>
            <person name="Hayashi T."/>
            <person name="Katayama T."/>
            <person name="Uemura T."/>
            <person name="Hattori Y."/>
        </authorList>
    </citation>
    <scope>NUCLEOTIDE SEQUENCE [LARGE SCALE GENOMIC DNA]</scope>
    <source>
        <strain evidence="8 9">SC-9</strain>
    </source>
</reference>
<dbReference type="InterPro" id="IPR051482">
    <property type="entry name" value="Cholesterol_transport"/>
</dbReference>
<keyword evidence="4" id="KW-1133">Transmembrane helix</keyword>